<dbReference type="EMBL" id="LQOS01000040">
    <property type="protein sequence ID" value="ORV38722.1"/>
    <property type="molecule type" value="Genomic_DNA"/>
</dbReference>
<evidence type="ECO:0000313" key="1">
    <source>
        <dbReference type="EMBL" id="BBZ06877.1"/>
    </source>
</evidence>
<evidence type="ECO:0000313" key="2">
    <source>
        <dbReference type="EMBL" id="ORV38722.1"/>
    </source>
</evidence>
<accession>A0A1X1T321</accession>
<dbReference type="AlphaFoldDB" id="A0A1X1T321"/>
<sequence length="537" mass="59912">MDKPVTVNDVLDGYVALDLECMDRIYLNGYVPNLQVGGQVVSFMTAHLGYPIPSPAIMEKIGTGFRRAVDRFAGDNKIPVVRFGKDDRKIDRMRPYLARQAATGRSGVAAIGVAQEFAPVFVANKRTGHTTGVWFSFTKAQRRVTCFYFYLWDDDFGPAFVKICAYFPYPMKIWVNGHEWAKRQATKAGIGFTELSNGFATCDDPAALQAICDRLGPGTIQVFAERWWSILPLPLTEHDRAAGYWWELSMRQIETSRTLVFDAPRHARGFFEALVTDNLDIGRPELIELIFKRGQRRGRPAAGQFKTKIVTYGTEVNVNAFYRHSRIKQYLKDGRALRIETVINDPADLGCLRRLAHLDELHTRARAVNTALLDTERVGQGCVLASPAFERIAQPTLTEDGRRAPALRFGDPRVQALAGALCTSVLAVTGITNKSLRALMTGLLGGTPYTMNQASYDLARLRTNGLITRVPGKNRYRLTSDGLRFAIFYTKVHDRLLRPLLAADQPPAPPPIRKALQNIDIHITETMGQARILANAA</sequence>
<dbReference type="EMBL" id="AP022605">
    <property type="protein sequence ID" value="BBZ06877.1"/>
    <property type="molecule type" value="Genomic_DNA"/>
</dbReference>
<dbReference type="KEGG" id="mdr:MDOR_10460"/>
<reference evidence="2 3" key="1">
    <citation type="submission" date="2016-01" db="EMBL/GenBank/DDBJ databases">
        <title>The new phylogeny of the genus Mycobacterium.</title>
        <authorList>
            <person name="Tarcisio F."/>
            <person name="Conor M."/>
            <person name="Antonella G."/>
            <person name="Elisabetta G."/>
            <person name="Giulia F.S."/>
            <person name="Sara T."/>
            <person name="Anna F."/>
            <person name="Clotilde B."/>
            <person name="Roberto B."/>
            <person name="Veronica D.S."/>
            <person name="Fabio R."/>
            <person name="Monica P."/>
            <person name="Olivier J."/>
            <person name="Enrico T."/>
            <person name="Nicola S."/>
        </authorList>
    </citation>
    <scope>NUCLEOTIDE SEQUENCE [LARGE SCALE GENOMIC DNA]</scope>
    <source>
        <strain evidence="2 3">DSM 44339</strain>
    </source>
</reference>
<keyword evidence="3" id="KW-1185">Reference proteome</keyword>
<name>A0A1X1T321_9MYCO</name>
<gene>
    <name evidence="2" type="ORF">AWC01_14375</name>
    <name evidence="1" type="ORF">MDOR_10460</name>
</gene>
<evidence type="ECO:0000313" key="3">
    <source>
        <dbReference type="Proteomes" id="UP000193564"/>
    </source>
</evidence>
<organism evidence="2 3">
    <name type="scientific">Mycolicibacterium doricum</name>
    <dbReference type="NCBI Taxonomy" id="126673"/>
    <lineage>
        <taxon>Bacteria</taxon>
        <taxon>Bacillati</taxon>
        <taxon>Actinomycetota</taxon>
        <taxon>Actinomycetes</taxon>
        <taxon>Mycobacteriales</taxon>
        <taxon>Mycobacteriaceae</taxon>
        <taxon>Mycolicibacterium</taxon>
    </lineage>
</organism>
<dbReference type="OrthoDB" id="5415775at2"/>
<evidence type="ECO:0000313" key="4">
    <source>
        <dbReference type="Proteomes" id="UP000467201"/>
    </source>
</evidence>
<proteinExistence type="predicted"/>
<dbReference type="STRING" id="126673.AWC01_14375"/>
<reference evidence="1" key="3">
    <citation type="submission" date="2020-02" db="EMBL/GenBank/DDBJ databases">
        <authorList>
            <person name="Matsumoto Y."/>
            <person name="Motooka D."/>
            <person name="Nakamura S."/>
        </authorList>
    </citation>
    <scope>NUCLEOTIDE SEQUENCE</scope>
    <source>
        <strain evidence="1">JCM 12405</strain>
    </source>
</reference>
<dbReference type="Proteomes" id="UP000193564">
    <property type="component" value="Unassembled WGS sequence"/>
</dbReference>
<protein>
    <submittedName>
        <fullName evidence="2">Uncharacterized protein</fullName>
    </submittedName>
</protein>
<reference evidence="1 4" key="2">
    <citation type="journal article" date="2019" name="Emerg. Microbes Infect.">
        <title>Comprehensive subspecies identification of 175 nontuberculous mycobacteria species based on 7547 genomic profiles.</title>
        <authorList>
            <person name="Matsumoto Y."/>
            <person name="Kinjo T."/>
            <person name="Motooka D."/>
            <person name="Nabeya D."/>
            <person name="Jung N."/>
            <person name="Uechi K."/>
            <person name="Horii T."/>
            <person name="Iida T."/>
            <person name="Fujita J."/>
            <person name="Nakamura S."/>
        </authorList>
    </citation>
    <scope>NUCLEOTIDE SEQUENCE [LARGE SCALE GENOMIC DNA]</scope>
    <source>
        <strain evidence="1 4">JCM 12405</strain>
    </source>
</reference>
<dbReference type="Proteomes" id="UP000467201">
    <property type="component" value="Chromosome"/>
</dbReference>